<dbReference type="STRING" id="1423725.FC19_GL000445"/>
<dbReference type="EMBL" id="AYZD01000011">
    <property type="protein sequence ID" value="KRM96918.1"/>
    <property type="molecule type" value="Genomic_DNA"/>
</dbReference>
<accession>A0A0R2D8I7</accession>
<evidence type="ECO:0000313" key="2">
    <source>
        <dbReference type="Proteomes" id="UP000051015"/>
    </source>
</evidence>
<comment type="caution">
    <text evidence="1">The sequence shown here is derived from an EMBL/GenBank/DDBJ whole genome shotgun (WGS) entry which is preliminary data.</text>
</comment>
<dbReference type="OrthoDB" id="7375127at2"/>
<name>A0A0R2D8I7_9LACO</name>
<keyword evidence="2" id="KW-1185">Reference proteome</keyword>
<gene>
    <name evidence="1" type="ORF">FC19_GL000445</name>
</gene>
<reference evidence="1 2" key="1">
    <citation type="journal article" date="2015" name="Genome Announc.">
        <title>Expanding the biotechnology potential of lactobacilli through comparative genomics of 213 strains and associated genera.</title>
        <authorList>
            <person name="Sun Z."/>
            <person name="Harris H.M."/>
            <person name="McCann A."/>
            <person name="Guo C."/>
            <person name="Argimon S."/>
            <person name="Zhang W."/>
            <person name="Yang X."/>
            <person name="Jeffery I.B."/>
            <person name="Cooney J.C."/>
            <person name="Kagawa T.F."/>
            <person name="Liu W."/>
            <person name="Song Y."/>
            <person name="Salvetti E."/>
            <person name="Wrobel A."/>
            <person name="Rasinkangas P."/>
            <person name="Parkhill J."/>
            <person name="Rea M.C."/>
            <person name="O'Sullivan O."/>
            <person name="Ritari J."/>
            <person name="Douillard F.P."/>
            <person name="Paul Ross R."/>
            <person name="Yang R."/>
            <person name="Briner A.E."/>
            <person name="Felis G.E."/>
            <person name="de Vos W.M."/>
            <person name="Barrangou R."/>
            <person name="Klaenhammer T.R."/>
            <person name="Caufield P.W."/>
            <person name="Cui Y."/>
            <person name="Zhang H."/>
            <person name="O'Toole P.W."/>
        </authorList>
    </citation>
    <scope>NUCLEOTIDE SEQUENCE [LARGE SCALE GENOMIC DNA]</scope>
    <source>
        <strain evidence="1 2">DSM 21051</strain>
    </source>
</reference>
<dbReference type="RefSeq" id="WP_057875492.1">
    <property type="nucleotide sequence ID" value="NZ_AYZD01000011.1"/>
</dbReference>
<sequence>MKIKYKRREQLLATLNNANEPQDGMLAGFWHHFLENEKQQVFGYRDEKTISRVIAAQKQFYDNTHPGFVKIMSDGFFLLPNLLDVELNTASDLEKIKRLSADDPWIMDQTAMVKQIVAHYQGQIGSFYNVFSPWYQLRLRFEILDGDPNKIYRFFREEPALFKRTLMELATDLKLLVELLLRETGIEGIYLCVQQPQGNGITLKHWEDSIKPSELSLLAQAQKVKDNNLLHICGFDGKRNDLTAYREYPFKAVNWATHIEQVSLEEGKRIFGGRAVLGGFANTEKDILFKADQQELIAATSNLINETGTKGFLVGADCSVPFKIDDERLRWVNKVARVYGK</sequence>
<dbReference type="SUPFAM" id="SSF51726">
    <property type="entry name" value="UROD/MetE-like"/>
    <property type="match status" value="1"/>
</dbReference>
<dbReference type="Gene3D" id="3.20.20.210">
    <property type="match status" value="1"/>
</dbReference>
<evidence type="ECO:0000313" key="1">
    <source>
        <dbReference type="EMBL" id="KRM96918.1"/>
    </source>
</evidence>
<dbReference type="Proteomes" id="UP000051015">
    <property type="component" value="Unassembled WGS sequence"/>
</dbReference>
<dbReference type="PATRIC" id="fig|1423725.3.peg.457"/>
<dbReference type="AlphaFoldDB" id="A0A0R2D8I7"/>
<proteinExistence type="predicted"/>
<dbReference type="InterPro" id="IPR038071">
    <property type="entry name" value="UROD/MetE-like_sf"/>
</dbReference>
<protein>
    <submittedName>
        <fullName evidence="1">Uroporphyrinogen-III decarboxylase</fullName>
    </submittedName>
</protein>
<organism evidence="1 2">
    <name type="scientific">Liquorilactobacillus aquaticus DSM 21051</name>
    <dbReference type="NCBI Taxonomy" id="1423725"/>
    <lineage>
        <taxon>Bacteria</taxon>
        <taxon>Bacillati</taxon>
        <taxon>Bacillota</taxon>
        <taxon>Bacilli</taxon>
        <taxon>Lactobacillales</taxon>
        <taxon>Lactobacillaceae</taxon>
        <taxon>Liquorilactobacillus</taxon>
    </lineage>
</organism>